<keyword evidence="8 12" id="KW-0812">Transmembrane</keyword>
<dbReference type="NCBIfam" id="TIGR03141">
    <property type="entry name" value="cytochro_ccmD"/>
    <property type="match status" value="1"/>
</dbReference>
<proteinExistence type="inferred from homology"/>
<comment type="similarity">
    <text evidence="3 12">Belongs to the CcmD/CycX/HelD family.</text>
</comment>
<gene>
    <name evidence="13" type="primary">ccmD</name>
    <name evidence="13" type="ORF">GTGU_02271</name>
</gene>
<dbReference type="GO" id="GO:0005886">
    <property type="term" value="C:plasma membrane"/>
    <property type="evidence" value="ECO:0007669"/>
    <property type="project" value="UniProtKB-SubCell"/>
</dbReference>
<evidence type="ECO:0000256" key="6">
    <source>
        <dbReference type="ARBA" id="ARBA00022475"/>
    </source>
</evidence>
<keyword evidence="9 12" id="KW-0201">Cytochrome c-type biogenesis</keyword>
<evidence type="ECO:0000313" key="14">
    <source>
        <dbReference type="Proteomes" id="UP000028630"/>
    </source>
</evidence>
<evidence type="ECO:0000256" key="7">
    <source>
        <dbReference type="ARBA" id="ARBA00022519"/>
    </source>
</evidence>
<evidence type="ECO:0000256" key="12">
    <source>
        <dbReference type="RuleBase" id="RU363101"/>
    </source>
</evidence>
<keyword evidence="10 12" id="KW-1133">Transmembrane helix</keyword>
<evidence type="ECO:0000256" key="9">
    <source>
        <dbReference type="ARBA" id="ARBA00022748"/>
    </source>
</evidence>
<reference evidence="14" key="1">
    <citation type="submission" date="2014-05" db="EMBL/GenBank/DDBJ databases">
        <title>ATOL: Assembling a taxonomically balanced genome-scale reconstruction of the evolutionary history of the Enterobacteriaceae.</title>
        <authorList>
            <person name="Plunkett G. III"/>
            <person name="Neeno-Eckwall E.C."/>
            <person name="Glasner J.D."/>
            <person name="Perna N.T."/>
        </authorList>
    </citation>
    <scope>NUCLEOTIDE SEQUENCE [LARGE SCALE GENOMIC DNA]</scope>
    <source>
        <strain evidence="14">ATCC 49490</strain>
    </source>
</reference>
<protein>
    <recommendedName>
        <fullName evidence="4 12">Heme exporter protein D</fullName>
    </recommendedName>
</protein>
<dbReference type="GO" id="GO:0017004">
    <property type="term" value="P:cytochrome complex assembly"/>
    <property type="evidence" value="ECO:0007669"/>
    <property type="project" value="UniProtKB-KW"/>
</dbReference>
<evidence type="ECO:0000256" key="8">
    <source>
        <dbReference type="ARBA" id="ARBA00022692"/>
    </source>
</evidence>
<comment type="function">
    <text evidence="1 12">Required for the export of heme to the periplasm for the biogenesis of c-type cytochromes.</text>
</comment>
<organism evidence="13 14">
    <name type="scientific">Trabulsiella guamensis ATCC 49490</name>
    <dbReference type="NCBI Taxonomy" id="1005994"/>
    <lineage>
        <taxon>Bacteria</taxon>
        <taxon>Pseudomonadati</taxon>
        <taxon>Pseudomonadota</taxon>
        <taxon>Gammaproteobacteria</taxon>
        <taxon>Enterobacterales</taxon>
        <taxon>Enterobacteriaceae</taxon>
        <taxon>Trabulsiella</taxon>
    </lineage>
</organism>
<dbReference type="PANTHER" id="PTHR37531:SF1">
    <property type="entry name" value="HEME EXPORTER PROTEIN D"/>
    <property type="match status" value="1"/>
</dbReference>
<keyword evidence="14" id="KW-1185">Reference proteome</keyword>
<sequence>MNSAFASWSDFFAMGGYGFYVWLAVGFTVFPLLALCFHSWAQHRAILRGLKQQQEREARMRAAKMQKELA</sequence>
<evidence type="ECO:0000313" key="13">
    <source>
        <dbReference type="EMBL" id="KFC06868.1"/>
    </source>
</evidence>
<dbReference type="PANTHER" id="PTHR37531">
    <property type="entry name" value="HEME EXPORTER PROTEIN D"/>
    <property type="match status" value="1"/>
</dbReference>
<keyword evidence="5 12" id="KW-0813">Transport</keyword>
<dbReference type="InterPro" id="IPR052075">
    <property type="entry name" value="Heme_exporter_D"/>
</dbReference>
<dbReference type="Pfam" id="PF04995">
    <property type="entry name" value="CcmD"/>
    <property type="match status" value="1"/>
</dbReference>
<dbReference type="OrthoDB" id="9815607at2"/>
<keyword evidence="6 12" id="KW-1003">Cell membrane</keyword>
<dbReference type="RefSeq" id="WP_038156808.1">
    <property type="nucleotide sequence ID" value="NZ_JMTB01000077.1"/>
</dbReference>
<evidence type="ECO:0000256" key="2">
    <source>
        <dbReference type="ARBA" id="ARBA00004377"/>
    </source>
</evidence>
<feature type="transmembrane region" description="Helical" evidence="12">
    <location>
        <begin position="20"/>
        <end position="41"/>
    </location>
</feature>
<evidence type="ECO:0000256" key="10">
    <source>
        <dbReference type="ARBA" id="ARBA00022989"/>
    </source>
</evidence>
<dbReference type="AlphaFoldDB" id="A0A085A9H3"/>
<dbReference type="eggNOG" id="COG3114">
    <property type="taxonomic scope" value="Bacteria"/>
</dbReference>
<dbReference type="EMBL" id="JMTB01000077">
    <property type="protein sequence ID" value="KFC06868.1"/>
    <property type="molecule type" value="Genomic_DNA"/>
</dbReference>
<evidence type="ECO:0000256" key="11">
    <source>
        <dbReference type="ARBA" id="ARBA00023136"/>
    </source>
</evidence>
<evidence type="ECO:0000256" key="5">
    <source>
        <dbReference type="ARBA" id="ARBA00022448"/>
    </source>
</evidence>
<dbReference type="InterPro" id="IPR007078">
    <property type="entry name" value="Haem_export_protD_CcmD"/>
</dbReference>
<comment type="caution">
    <text evidence="13">The sequence shown here is derived from an EMBL/GenBank/DDBJ whole genome shotgun (WGS) entry which is preliminary data.</text>
</comment>
<dbReference type="GO" id="GO:1903607">
    <property type="term" value="P:cytochrome c biosynthetic process"/>
    <property type="evidence" value="ECO:0007669"/>
    <property type="project" value="TreeGrafter"/>
</dbReference>
<evidence type="ECO:0000256" key="1">
    <source>
        <dbReference type="ARBA" id="ARBA00002442"/>
    </source>
</evidence>
<keyword evidence="7 12" id="KW-0997">Cell inner membrane</keyword>
<keyword evidence="11 12" id="KW-0472">Membrane</keyword>
<dbReference type="Proteomes" id="UP000028630">
    <property type="component" value="Unassembled WGS sequence"/>
</dbReference>
<dbReference type="GO" id="GO:0015886">
    <property type="term" value="P:heme transport"/>
    <property type="evidence" value="ECO:0007669"/>
    <property type="project" value="InterPro"/>
</dbReference>
<evidence type="ECO:0000256" key="3">
    <source>
        <dbReference type="ARBA" id="ARBA00008741"/>
    </source>
</evidence>
<accession>A0A085A9H3</accession>
<name>A0A085A9H3_9ENTR</name>
<comment type="subcellular location">
    <subcellularLocation>
        <location evidence="2 12">Cell inner membrane</location>
        <topology evidence="2 12">Single-pass membrane protein</topology>
    </subcellularLocation>
</comment>
<evidence type="ECO:0000256" key="4">
    <source>
        <dbReference type="ARBA" id="ARBA00016461"/>
    </source>
</evidence>